<protein>
    <submittedName>
        <fullName evidence="6">AAA ATPase</fullName>
    </submittedName>
</protein>
<dbReference type="Gene3D" id="3.40.50.300">
    <property type="entry name" value="P-loop containing nucleotide triphosphate hydrolases"/>
    <property type="match status" value="1"/>
</dbReference>
<organism evidence="6 7">
    <name type="scientific">Candidatus Mancarchaeum acidiphilum</name>
    <dbReference type="NCBI Taxonomy" id="1920749"/>
    <lineage>
        <taxon>Archaea</taxon>
        <taxon>Candidatus Micrarchaeota</taxon>
        <taxon>Candidatus Mancarchaeum</taxon>
    </lineage>
</organism>
<evidence type="ECO:0000313" key="7">
    <source>
        <dbReference type="Proteomes" id="UP000197679"/>
    </source>
</evidence>
<evidence type="ECO:0000256" key="2">
    <source>
        <dbReference type="ARBA" id="ARBA00034617"/>
    </source>
</evidence>
<proteinExistence type="inferred from homology"/>
<name>A0A218NMB2_9ARCH</name>
<dbReference type="Pfam" id="PF01935">
    <property type="entry name" value="DUF87"/>
    <property type="match status" value="1"/>
</dbReference>
<dbReference type="InterPro" id="IPR008571">
    <property type="entry name" value="HerA-like"/>
</dbReference>
<comment type="catalytic activity">
    <reaction evidence="3">
        <text>ATP + H2O = ADP + phosphate + H(+)</text>
        <dbReference type="Rhea" id="RHEA:13065"/>
        <dbReference type="ChEBI" id="CHEBI:15377"/>
        <dbReference type="ChEBI" id="CHEBI:15378"/>
        <dbReference type="ChEBI" id="CHEBI:30616"/>
        <dbReference type="ChEBI" id="CHEBI:43474"/>
        <dbReference type="ChEBI" id="CHEBI:456216"/>
        <dbReference type="EC" id="5.6.2.3"/>
    </reaction>
</comment>
<comment type="similarity">
    <text evidence="1">Belongs to the HerA family.</text>
</comment>
<dbReference type="GO" id="GO:0043139">
    <property type="term" value="F:5'-3' DNA helicase activity"/>
    <property type="evidence" value="ECO:0007669"/>
    <property type="project" value="UniProtKB-EC"/>
</dbReference>
<dbReference type="GeneID" id="33313834"/>
<keyword evidence="7" id="KW-1185">Reference proteome</keyword>
<dbReference type="InterPro" id="IPR027417">
    <property type="entry name" value="P-loop_NTPase"/>
</dbReference>
<evidence type="ECO:0000256" key="4">
    <source>
        <dbReference type="ARBA" id="ARBA00048988"/>
    </source>
</evidence>
<dbReference type="PANTHER" id="PTHR42957:SF1">
    <property type="entry name" value="HELICASE MJ1565-RELATED"/>
    <property type="match status" value="1"/>
</dbReference>
<gene>
    <name evidence="6" type="ORF">Mia14_0277</name>
</gene>
<comment type="catalytic activity">
    <reaction evidence="4">
        <text>ATP + H2O = ADP + phosphate + H(+)</text>
        <dbReference type="Rhea" id="RHEA:13065"/>
        <dbReference type="ChEBI" id="CHEBI:15377"/>
        <dbReference type="ChEBI" id="CHEBI:15378"/>
        <dbReference type="ChEBI" id="CHEBI:30616"/>
        <dbReference type="ChEBI" id="CHEBI:43474"/>
        <dbReference type="ChEBI" id="CHEBI:456216"/>
        <dbReference type="EC" id="5.6.2.4"/>
    </reaction>
</comment>
<dbReference type="RefSeq" id="WP_088819769.1">
    <property type="nucleotide sequence ID" value="NZ_CP019964.1"/>
</dbReference>
<reference evidence="6 7" key="1">
    <citation type="journal article" date="2017" name="Nat. Commun.">
        <title>'ARMAN' archaea depend on association with euryarchaeal host in culture and in situ.</title>
        <authorList>
            <person name="Golyshina O."/>
            <person name="Toshchakov S."/>
            <person name="Makarova K."/>
            <person name="Gavrilov S."/>
            <person name="Korzhenkov A."/>
            <person name="La Cono V."/>
            <person name="Arcadi E."/>
            <person name="Nechitaylo T."/>
            <person name="Ferrer M."/>
            <person name="Kublanov I."/>
            <person name="Wolf Y."/>
            <person name="Yakimov M."/>
            <person name="Golyshin P."/>
            <person name="Slesarev A."/>
            <person name="Kozyavkin S."/>
        </authorList>
    </citation>
    <scope>NUCLEOTIDE SEQUENCE [LARGE SCALE GENOMIC DNA]</scope>
    <source>
        <strain evidence="6 7">Mia14</strain>
    </source>
</reference>
<dbReference type="Proteomes" id="UP000197679">
    <property type="component" value="Chromosome"/>
</dbReference>
<dbReference type="PANTHER" id="PTHR42957">
    <property type="entry name" value="HELICASE MJ1565-RELATED"/>
    <property type="match status" value="1"/>
</dbReference>
<dbReference type="AlphaFoldDB" id="A0A218NMB2"/>
<dbReference type="EMBL" id="CP019964">
    <property type="protein sequence ID" value="ASI13607.1"/>
    <property type="molecule type" value="Genomic_DNA"/>
</dbReference>
<accession>A0A218NMB2</accession>
<feature type="domain" description="Helicase HerA central" evidence="5">
    <location>
        <begin position="23"/>
        <end position="121"/>
    </location>
</feature>
<dbReference type="GO" id="GO:0043138">
    <property type="term" value="F:3'-5' DNA helicase activity"/>
    <property type="evidence" value="ECO:0007669"/>
    <property type="project" value="UniProtKB-EC"/>
</dbReference>
<dbReference type="InterPro" id="IPR002789">
    <property type="entry name" value="HerA_central"/>
</dbReference>
<evidence type="ECO:0000256" key="3">
    <source>
        <dbReference type="ARBA" id="ARBA00048954"/>
    </source>
</evidence>
<evidence type="ECO:0000313" key="6">
    <source>
        <dbReference type="EMBL" id="ASI13607.1"/>
    </source>
</evidence>
<comment type="catalytic activity">
    <reaction evidence="2">
        <text>Couples ATP hydrolysis with the unwinding of duplex DNA by translocating in the 3'-5' direction.</text>
        <dbReference type="EC" id="5.6.2.4"/>
    </reaction>
</comment>
<dbReference type="SUPFAM" id="SSF52540">
    <property type="entry name" value="P-loop containing nucleoside triphosphate hydrolases"/>
    <property type="match status" value="1"/>
</dbReference>
<dbReference type="OrthoDB" id="107033at2157"/>
<evidence type="ECO:0000256" key="1">
    <source>
        <dbReference type="ARBA" id="ARBA00007816"/>
    </source>
</evidence>
<evidence type="ECO:0000259" key="5">
    <source>
        <dbReference type="Pfam" id="PF01935"/>
    </source>
</evidence>
<dbReference type="KEGG" id="marh:Mia14_0277"/>
<dbReference type="CDD" id="cd01127">
    <property type="entry name" value="TrwB_TraG_TraD_VirD4"/>
    <property type="match status" value="1"/>
</dbReference>
<sequence length="537" mass="61148">MLKINIGEGFDLNAQIVMTGRGCVIGQSGSGKSYLVGVISEELCRNNLPFIIIDTEGEYRNLKSRFDAIWVSSDKASDLNFEVNYSGLLRKSIDDSIPIIFDVSDESDSSGLVSKVLNKLYELETEIHKPYLVIVEEADKFAPQVVRSKEMNIIEELSVRGRKRGIGLLIATQRPANVSKNVLSQCSYGFIGRMTIQNDINAIDILLEDEENKKILTRLNVGEFVSFGLGFNGMVRVKEREIRHMGETPPLSVQRKISSFDDIINDIRKSEGLVQKEVESIKADEPKKVQYKKEDEDIIEVQIMDSRYTIDDARKFAESKANSITNLLHKYEIESIKKIYLPAIYSKLHIPTKDNSTVKEGYSLIAFNDYIIKIDKESLEMYKMPKLNYKKSALTPQESSLLYSLRGYKKATPKKISELSGSEEKESKHMLNHLVDEGILDFDGKYYSLPPIENSYFYIPISFNSSFISSNDIAGSIKPSEAYKKIGLIFAGCKIEKSDTVYMPFFKATFRRKNKIKTMLMDPIAFKDRYNEFKNFV</sequence>